<keyword evidence="5" id="KW-1185">Reference proteome</keyword>
<feature type="transmembrane region" description="Helical" evidence="2">
    <location>
        <begin position="71"/>
        <end position="91"/>
    </location>
</feature>
<dbReference type="InterPro" id="IPR026954">
    <property type="entry name" value="PknH-like_Extracell"/>
</dbReference>
<dbReference type="Pfam" id="PF14032">
    <property type="entry name" value="PknH_C"/>
    <property type="match status" value="2"/>
</dbReference>
<feature type="compositionally biased region" description="Low complexity" evidence="1">
    <location>
        <begin position="103"/>
        <end position="113"/>
    </location>
</feature>
<evidence type="ECO:0000256" key="1">
    <source>
        <dbReference type="SAM" id="MobiDB-lite"/>
    </source>
</evidence>
<keyword evidence="2" id="KW-0472">Membrane</keyword>
<dbReference type="InterPro" id="IPR038232">
    <property type="entry name" value="PknH-like_Extracell_sf"/>
</dbReference>
<organism evidence="4 5">
    <name type="scientific">Candidatus Mycobacterium wuenschmannii</name>
    <dbReference type="NCBI Taxonomy" id="3027808"/>
    <lineage>
        <taxon>Bacteria</taxon>
        <taxon>Bacillati</taxon>
        <taxon>Actinomycetota</taxon>
        <taxon>Actinomycetes</taxon>
        <taxon>Mycobacteriales</taxon>
        <taxon>Mycobacteriaceae</taxon>
        <taxon>Mycobacterium</taxon>
    </lineage>
</organism>
<evidence type="ECO:0000259" key="3">
    <source>
        <dbReference type="Pfam" id="PF14032"/>
    </source>
</evidence>
<feature type="compositionally biased region" description="Polar residues" evidence="1">
    <location>
        <begin position="1"/>
        <end position="11"/>
    </location>
</feature>
<keyword evidence="2" id="KW-1133">Transmembrane helix</keyword>
<protein>
    <submittedName>
        <fullName evidence="4">Sensor domain-containing protein</fullName>
    </submittedName>
</protein>
<dbReference type="Gene3D" id="3.40.1000.70">
    <property type="entry name" value="PknH-like extracellular domain"/>
    <property type="match status" value="2"/>
</dbReference>
<evidence type="ECO:0000256" key="2">
    <source>
        <dbReference type="SAM" id="Phobius"/>
    </source>
</evidence>
<feature type="region of interest" description="Disordered" evidence="1">
    <location>
        <begin position="103"/>
        <end position="126"/>
    </location>
</feature>
<feature type="domain" description="PknH-like extracellular" evidence="3">
    <location>
        <begin position="326"/>
        <end position="512"/>
    </location>
</feature>
<accession>A0ABY8VZM2</accession>
<name>A0ABY8VZM2_9MYCO</name>
<dbReference type="RefSeq" id="WP_285189686.1">
    <property type="nucleotide sequence ID" value="NZ_CP126981.1"/>
</dbReference>
<proteinExistence type="predicted"/>
<sequence>MPATGKSTSHPNRPCADSANFAHAPPFTLPRPHSYESHKIGQQANITLPTPRLHQKDERTALMMQGRRRRFLAAGSAAAIALTLAACGTHTTAGVPVQAKKTTTAPAADGAPTSPAPPPKPLSASSIKNLSLSTEDVDEIVGLSLDDRTELASPSVSSSDFDHPSCALTMGLTKDALGDGEFTAYRGISNRATKGDSLVGVFKQAVATFETAAKASELFHNAYGSIGKCNATTISAKSETTGWKIIAPGPFTGDVAKFSSLQLTDKQQILGWRCSHEVRVKNNVIVEAYFCGWANGSPATAAAVDQISARIPPPDKPAPRAPSDFVAPNKIKSVILGVPQVGQIIGANLGVSTSLPYPTDPRDLDGKPNCSPLIGPDSNSFGANVDYTAFRSVDSREDKDNYQHIVTQLVATYADTDTATRTFQSALSNLGGCDGARVPASSDPDEQFQLQAPVVNGNSAQWAFIDLVKGQPSTWRCVFNFRTQSNVVFAAKVCQYGNPADVVGQIADQMANSIPK</sequence>
<feature type="region of interest" description="Disordered" evidence="1">
    <location>
        <begin position="1"/>
        <end position="35"/>
    </location>
</feature>
<feature type="domain" description="PknH-like extracellular" evidence="3">
    <location>
        <begin position="124"/>
        <end position="310"/>
    </location>
</feature>
<evidence type="ECO:0000313" key="5">
    <source>
        <dbReference type="Proteomes" id="UP001236585"/>
    </source>
</evidence>
<dbReference type="EMBL" id="CP126981">
    <property type="protein sequence ID" value="WIM89100.1"/>
    <property type="molecule type" value="Genomic_DNA"/>
</dbReference>
<dbReference type="Proteomes" id="UP001236585">
    <property type="component" value="Chromosome"/>
</dbReference>
<evidence type="ECO:0000313" key="4">
    <source>
        <dbReference type="EMBL" id="WIM89100.1"/>
    </source>
</evidence>
<gene>
    <name evidence="4" type="ORF">PT015_06445</name>
</gene>
<reference evidence="4 5" key="1">
    <citation type="journal article" date="2023" name="Microbiol. Resour. Announc.">
        <title>Complete Genome Sequence of Mycobacterium wuenschmanii, a novel Nontuberculous Mycobacterium Isolated from a captive population of Amazon Milk Frogs.</title>
        <authorList>
            <person name="Hicks J."/>
            <person name="Zeineldin M."/>
            <person name="Ward H."/>
            <person name="Wuenschmann A."/>
            <person name="Camp P."/>
            <person name="Farrell D."/>
            <person name="Lehman K."/>
            <person name="Thacker T."/>
            <person name="Cuthbert E."/>
        </authorList>
    </citation>
    <scope>NUCLEOTIDE SEQUENCE [LARGE SCALE GENOMIC DNA]</scope>
    <source>
        <strain evidence="4 5">Wuenschmanii</strain>
    </source>
</reference>
<keyword evidence="2" id="KW-0812">Transmembrane</keyword>